<dbReference type="SUPFAM" id="SSF53383">
    <property type="entry name" value="PLP-dependent transferases"/>
    <property type="match status" value="1"/>
</dbReference>
<dbReference type="EMBL" id="MT142408">
    <property type="protein sequence ID" value="QJA80133.1"/>
    <property type="molecule type" value="Genomic_DNA"/>
</dbReference>
<sequence>MKAIPFCEPYVTKDYAEAVYNQVLSGWLGPGEEGEKFARSIEEYMEVKHCVLTTSGTVGLQVAAKVLGVDIVVVPAYGVMSVPNAFAYEGLHVAFVDTDKRTGNIDPNALERLLEILPWDDTWRSAVCFVDFSGTLEGIQEVRYLCDYYGLSMIEDASCAMGMHDAGTTGDIAVLSFSPHKLITTGQGGAVITNKAAYAHKARDYVNHGRETGEGEVIGSNLRMSDIQAALGNAQMVDILRRTGGKAATYFALQEVLGARLFCPSGRVTLHNIVFIKSPPPYGRARLITELRSVGIVAKAQYNAYTKTPCYRSNERFPSALWWSEHAVYLPFGTALTVDDAYKMGKAVDSLAVGDLELYDREELQCLKALL</sequence>
<dbReference type="PIRSF" id="PIRSF000390">
    <property type="entry name" value="PLP_StrS"/>
    <property type="match status" value="1"/>
</dbReference>
<dbReference type="AlphaFoldDB" id="A0A6M3KE08"/>
<proteinExistence type="predicted"/>
<dbReference type="GO" id="GO:0000271">
    <property type="term" value="P:polysaccharide biosynthetic process"/>
    <property type="evidence" value="ECO:0007669"/>
    <property type="project" value="TreeGrafter"/>
</dbReference>
<dbReference type="Gene3D" id="3.40.640.10">
    <property type="entry name" value="Type I PLP-dependent aspartate aminotransferase-like (Major domain)"/>
    <property type="match status" value="1"/>
</dbReference>
<protein>
    <submittedName>
        <fullName evidence="1">Putative DegT/DnrJ/EryC1/StrS aminotransferase family protein</fullName>
    </submittedName>
</protein>
<evidence type="ECO:0000313" key="2">
    <source>
        <dbReference type="EMBL" id="QJH98634.1"/>
    </source>
</evidence>
<gene>
    <name evidence="1" type="ORF">MM415A00773_0008</name>
    <name evidence="2" type="ORF">TM448B01359_0008</name>
</gene>
<organism evidence="1">
    <name type="scientific">viral metagenome</name>
    <dbReference type="NCBI Taxonomy" id="1070528"/>
    <lineage>
        <taxon>unclassified sequences</taxon>
        <taxon>metagenomes</taxon>
        <taxon>organismal metagenomes</taxon>
    </lineage>
</organism>
<keyword evidence="1" id="KW-0032">Aminotransferase</keyword>
<keyword evidence="1" id="KW-0808">Transferase</keyword>
<dbReference type="PANTHER" id="PTHR30244:SF34">
    <property type="entry name" value="DTDP-4-AMINO-4,6-DIDEOXYGALACTOSE TRANSAMINASE"/>
    <property type="match status" value="1"/>
</dbReference>
<accession>A0A6M3KE08</accession>
<dbReference type="Pfam" id="PF01041">
    <property type="entry name" value="DegT_DnrJ_EryC1"/>
    <property type="match status" value="1"/>
</dbReference>
<reference evidence="1" key="1">
    <citation type="submission" date="2020-03" db="EMBL/GenBank/DDBJ databases">
        <title>The deep terrestrial virosphere.</title>
        <authorList>
            <person name="Holmfeldt K."/>
            <person name="Nilsson E."/>
            <person name="Simone D."/>
            <person name="Lopez-Fernandez M."/>
            <person name="Wu X."/>
            <person name="de Brujin I."/>
            <person name="Lundin D."/>
            <person name="Andersson A."/>
            <person name="Bertilsson S."/>
            <person name="Dopson M."/>
        </authorList>
    </citation>
    <scope>NUCLEOTIDE SEQUENCE</scope>
    <source>
        <strain evidence="1">MM415A00773</strain>
        <strain evidence="2">TM448B01359</strain>
    </source>
</reference>
<dbReference type="InterPro" id="IPR015424">
    <property type="entry name" value="PyrdxlP-dep_Trfase"/>
</dbReference>
<dbReference type="InterPro" id="IPR015421">
    <property type="entry name" value="PyrdxlP-dep_Trfase_major"/>
</dbReference>
<evidence type="ECO:0000313" key="1">
    <source>
        <dbReference type="EMBL" id="QJA80133.1"/>
    </source>
</evidence>
<name>A0A6M3KE08_9ZZZZ</name>
<dbReference type="PANTHER" id="PTHR30244">
    <property type="entry name" value="TRANSAMINASE"/>
    <property type="match status" value="1"/>
</dbReference>
<dbReference type="InterPro" id="IPR000653">
    <property type="entry name" value="DegT/StrS_aminotransferase"/>
</dbReference>
<dbReference type="GO" id="GO:0008483">
    <property type="term" value="F:transaminase activity"/>
    <property type="evidence" value="ECO:0007669"/>
    <property type="project" value="UniProtKB-KW"/>
</dbReference>
<dbReference type="Gene3D" id="3.90.1150.10">
    <property type="entry name" value="Aspartate Aminotransferase, domain 1"/>
    <property type="match status" value="1"/>
</dbReference>
<dbReference type="EMBL" id="MT144744">
    <property type="protein sequence ID" value="QJH98634.1"/>
    <property type="molecule type" value="Genomic_DNA"/>
</dbReference>
<dbReference type="InterPro" id="IPR015422">
    <property type="entry name" value="PyrdxlP-dep_Trfase_small"/>
</dbReference>
<dbReference type="GO" id="GO:0030170">
    <property type="term" value="F:pyridoxal phosphate binding"/>
    <property type="evidence" value="ECO:0007669"/>
    <property type="project" value="TreeGrafter"/>
</dbReference>